<evidence type="ECO:0000313" key="3">
    <source>
        <dbReference type="Proteomes" id="UP000077143"/>
    </source>
</evidence>
<dbReference type="EMBL" id="CP015596">
    <property type="protein sequence ID" value="ANE81730.1"/>
    <property type="molecule type" value="Genomic_DNA"/>
</dbReference>
<proteinExistence type="predicted"/>
<organism evidence="2 3">
    <name type="scientific">Mycobacterium adipatum</name>
    <dbReference type="NCBI Taxonomy" id="1682113"/>
    <lineage>
        <taxon>Bacteria</taxon>
        <taxon>Bacillati</taxon>
        <taxon>Actinomycetota</taxon>
        <taxon>Actinomycetes</taxon>
        <taxon>Mycobacteriales</taxon>
        <taxon>Mycobacteriaceae</taxon>
        <taxon>Mycobacterium</taxon>
    </lineage>
</organism>
<keyword evidence="1" id="KW-0472">Membrane</keyword>
<dbReference type="KEGG" id="madi:A7U43_22785"/>
<dbReference type="STRING" id="1682113.A7U43_22785"/>
<keyword evidence="3" id="KW-1185">Reference proteome</keyword>
<dbReference type="Proteomes" id="UP000077143">
    <property type="component" value="Chromosome"/>
</dbReference>
<dbReference type="AlphaFoldDB" id="A0A172US36"/>
<gene>
    <name evidence="2" type="ORF">A7U43_22785</name>
</gene>
<dbReference type="InterPro" id="IPR011044">
    <property type="entry name" value="Quino_amine_DH_bsu"/>
</dbReference>
<reference evidence="2 3" key="1">
    <citation type="submission" date="2016-05" db="EMBL/GenBank/DDBJ databases">
        <title>Complete genome sequence of a phthalic acid esters degrading Mycobacterium sp. YC-RL4.</title>
        <authorList>
            <person name="Ren L."/>
            <person name="Fan S."/>
            <person name="Ruth N."/>
            <person name="Jia Y."/>
            <person name="Wang J."/>
            <person name="Qiao C."/>
        </authorList>
    </citation>
    <scope>NUCLEOTIDE SEQUENCE [LARGE SCALE GENOMIC DNA]</scope>
    <source>
        <strain evidence="2 3">YC-RL4</strain>
    </source>
</reference>
<evidence type="ECO:0000256" key="1">
    <source>
        <dbReference type="SAM" id="Phobius"/>
    </source>
</evidence>
<name>A0A172US36_9MYCO</name>
<keyword evidence="1" id="KW-1133">Transmembrane helix</keyword>
<dbReference type="RefSeq" id="WP_067999633.1">
    <property type="nucleotide sequence ID" value="NZ_CP015596.1"/>
</dbReference>
<sequence>MGADRPARSLRRFPPPERRTRGDLIAAAAIALVVAVVAALVWWTSDARATISRPAAQPVPSLTPATRVPAALTPLWSAPSAKTTMPLVVAGALVTADGNGVTGRDPATGTELWSYTRDLELCGATSVYQYAVAVYPDSRGCGQVSTIDASTGKRGPARTGYADREVRLSSDGSTVLAAGDSRLELWRSDIVRMLGWGTVDARVKPDVPQSPLCRLVSAAASSAAVSVLESCPEQTEMRLTLLRVSDEEDVPEVKYEQQPGVSADADARVIAVSDTTTAVYLPTPKPVVNVVDDTGTVTASTLLDRAPAEAATMSRAGDLITWWTGDSVLVFEAAGLRYKYTVAPAPGGAPIGPGTMMAGDLLIPVTDGYDVFNAETGTGIRHIDLDREPVPTAVVPAAAGSTLIEQRGDTVVALGSP</sequence>
<evidence type="ECO:0000313" key="2">
    <source>
        <dbReference type="EMBL" id="ANE81730.1"/>
    </source>
</evidence>
<protein>
    <submittedName>
        <fullName evidence="2">Uncharacterized protein</fullName>
    </submittedName>
</protein>
<accession>A0A172US36</accession>
<keyword evidence="1" id="KW-0812">Transmembrane</keyword>
<feature type="transmembrane region" description="Helical" evidence="1">
    <location>
        <begin position="21"/>
        <end position="43"/>
    </location>
</feature>
<dbReference type="SUPFAM" id="SSF50969">
    <property type="entry name" value="YVTN repeat-like/Quinoprotein amine dehydrogenase"/>
    <property type="match status" value="1"/>
</dbReference>